<dbReference type="Gene3D" id="3.40.47.10">
    <property type="match status" value="1"/>
</dbReference>
<dbReference type="GO" id="GO:0005634">
    <property type="term" value="C:nucleus"/>
    <property type="evidence" value="ECO:0007669"/>
    <property type="project" value="UniProtKB-SubCell"/>
</dbReference>
<evidence type="ECO:0000256" key="1">
    <source>
        <dbReference type="ARBA" id="ARBA00004123"/>
    </source>
</evidence>
<evidence type="ECO:0000256" key="5">
    <source>
        <dbReference type="ARBA" id="ARBA00022833"/>
    </source>
</evidence>
<feature type="domain" description="C2H2-type" evidence="8">
    <location>
        <begin position="206"/>
        <end position="234"/>
    </location>
</feature>
<evidence type="ECO:0000256" key="6">
    <source>
        <dbReference type="ARBA" id="ARBA00023242"/>
    </source>
</evidence>
<keyword evidence="6" id="KW-0539">Nucleus</keyword>
<dbReference type="InterPro" id="IPR036236">
    <property type="entry name" value="Znf_C2H2_sf"/>
</dbReference>
<comment type="caution">
    <text evidence="9">The sequence shown here is derived from an EMBL/GenBank/DDBJ whole genome shotgun (WGS) entry which is preliminary data.</text>
</comment>
<dbReference type="PROSITE" id="PS00028">
    <property type="entry name" value="ZINC_FINGER_C2H2_1"/>
    <property type="match status" value="1"/>
</dbReference>
<dbReference type="Pfam" id="PF00096">
    <property type="entry name" value="zf-C2H2"/>
    <property type="match status" value="1"/>
</dbReference>
<feature type="non-terminal residue" evidence="9">
    <location>
        <position position="1"/>
    </location>
</feature>
<dbReference type="PANTHER" id="PTHR40626:SF3">
    <property type="entry name" value="TRANSCRIPTION FACTOR WITH C2H2 AND ZN(2)-CYS(6) DNA BINDING DOMAIN (EUROFUNG)-RELATED"/>
    <property type="match status" value="1"/>
</dbReference>
<evidence type="ECO:0000256" key="3">
    <source>
        <dbReference type="ARBA" id="ARBA00022737"/>
    </source>
</evidence>
<name>A0A3R7F4E2_9EURO</name>
<dbReference type="STRING" id="1245748.A0A3R7F4E2"/>
<keyword evidence="4 7" id="KW-0863">Zinc-finger</keyword>
<keyword evidence="2" id="KW-0479">Metal-binding</keyword>
<dbReference type="Pfam" id="PF04082">
    <property type="entry name" value="Fungal_trans"/>
    <property type="match status" value="1"/>
</dbReference>
<proteinExistence type="predicted"/>
<dbReference type="InterPro" id="IPR051059">
    <property type="entry name" value="VerF-like"/>
</dbReference>
<feature type="domain" description="C2H2-type" evidence="8">
    <location>
        <begin position="178"/>
        <end position="205"/>
    </location>
</feature>
<keyword evidence="5" id="KW-0862">Zinc</keyword>
<dbReference type="InterPro" id="IPR012328">
    <property type="entry name" value="Chalcone/stilbene_synt_C"/>
</dbReference>
<evidence type="ECO:0000313" key="10">
    <source>
        <dbReference type="Proteomes" id="UP000215289"/>
    </source>
</evidence>
<gene>
    <name evidence="9" type="ORF">CFD26_100097</name>
</gene>
<dbReference type="PANTHER" id="PTHR40626">
    <property type="entry name" value="MIP31509P"/>
    <property type="match status" value="1"/>
</dbReference>
<dbReference type="GO" id="GO:0000981">
    <property type="term" value="F:DNA-binding transcription factor activity, RNA polymerase II-specific"/>
    <property type="evidence" value="ECO:0007669"/>
    <property type="project" value="InterPro"/>
</dbReference>
<dbReference type="SMART" id="SM00355">
    <property type="entry name" value="ZnF_C2H2"/>
    <property type="match status" value="2"/>
</dbReference>
<dbReference type="InterPro" id="IPR013087">
    <property type="entry name" value="Znf_C2H2_type"/>
</dbReference>
<dbReference type="Gene3D" id="3.30.160.60">
    <property type="entry name" value="Classic Zinc Finger"/>
    <property type="match status" value="1"/>
</dbReference>
<keyword evidence="10" id="KW-1185">Reference proteome</keyword>
<evidence type="ECO:0000259" key="8">
    <source>
        <dbReference type="PROSITE" id="PS50157"/>
    </source>
</evidence>
<dbReference type="GO" id="GO:0008270">
    <property type="term" value="F:zinc ion binding"/>
    <property type="evidence" value="ECO:0007669"/>
    <property type="project" value="UniProtKB-KW"/>
</dbReference>
<dbReference type="GO" id="GO:0016746">
    <property type="term" value="F:acyltransferase activity"/>
    <property type="evidence" value="ECO:0007669"/>
    <property type="project" value="InterPro"/>
</dbReference>
<dbReference type="EMBL" id="NIDN02000152">
    <property type="protein sequence ID" value="RLL95434.1"/>
    <property type="molecule type" value="Genomic_DNA"/>
</dbReference>
<dbReference type="GO" id="GO:0006351">
    <property type="term" value="P:DNA-templated transcription"/>
    <property type="evidence" value="ECO:0007669"/>
    <property type="project" value="InterPro"/>
</dbReference>
<dbReference type="OrthoDB" id="654211at2759"/>
<keyword evidence="3" id="KW-0677">Repeat</keyword>
<dbReference type="GO" id="GO:0000978">
    <property type="term" value="F:RNA polymerase II cis-regulatory region sequence-specific DNA binding"/>
    <property type="evidence" value="ECO:0007669"/>
    <property type="project" value="InterPro"/>
</dbReference>
<dbReference type="AlphaFoldDB" id="A0A3R7F4E2"/>
<evidence type="ECO:0000256" key="7">
    <source>
        <dbReference type="PROSITE-ProRule" id="PRU00042"/>
    </source>
</evidence>
<sequence length="774" mass="87002">AVAAGDGGEGGNVNPATGLFSDGAAAVVLCNSLALASRDRDTPGVFAVRDWWSGVTPATSEEITYRPTENGFLVGLSRDIPRLIGNSVRQPFETLLRRNGIEGRETRDFAWAVHPGGLAVIRAVGDALQLSEEDLGATMEVYTRKGNTSSVAVLAVLDELRRRDVSGKEDVMACSFGPGCTYCCTSFSRAEHLRRHLRSHENLRPFACGLCRRSFTRKDLLKRHERTCRVREEPEDAVEAPANFQSDQLNELTEYESTVSSWSTRNGGLPDLPSSVDFASLDFLFAPPLASDSITVAERLEYLAYFTSSNGMATFLDRETLKQRQELLKGAAHCPTDLPDTIDPSLIHLSSSNDADILVQKTHEITQQLRRTITTKSDKTIIKLDWSPAVQQSCSAFFSASNIRRFLEYFWSLWYPNCPIVHRPSFDPETAPITLLCVMLIIGACLSPHEEDTQAAKMWLDSVEEMAFNDECFMEKETPEPSTGLRYANDGRMKKRVECIQTAYLVCSLQKREGSLEAQGRLARDVGLESATHRNLRLESPSESWWRQFIIEEELIRTLTYVFLIDAAMAILHHTPPRMVVSELKMDMACPEACFQADTATECFHALREWQGCIFWSERLSVTGVVWRICQRELDDGSVLEFSKMGTLNLFTTVQALHSLMFHLQNSLVFESTLVPVQTGLENWRRMWNARQPEDNDIPDEPHTIWKKIGFARYAPEFWHLARIIVARVIASASDEQSPLPAQQGLSRFDHTDMSDINGLIMEYRQLNLGVPPD</sequence>
<dbReference type="PROSITE" id="PS50157">
    <property type="entry name" value="ZINC_FINGER_C2H2_2"/>
    <property type="match status" value="2"/>
</dbReference>
<accession>A0A3R7F4E2</accession>
<evidence type="ECO:0000256" key="2">
    <source>
        <dbReference type="ARBA" id="ARBA00022723"/>
    </source>
</evidence>
<dbReference type="SUPFAM" id="SSF53901">
    <property type="entry name" value="Thiolase-like"/>
    <property type="match status" value="1"/>
</dbReference>
<dbReference type="FunFam" id="3.30.160.60:FF:000446">
    <property type="entry name" value="Zinc finger protein"/>
    <property type="match status" value="1"/>
</dbReference>
<dbReference type="InterPro" id="IPR016039">
    <property type="entry name" value="Thiolase-like"/>
</dbReference>
<dbReference type="Pfam" id="PF02797">
    <property type="entry name" value="Chal_sti_synt_C"/>
    <property type="match status" value="1"/>
</dbReference>
<dbReference type="SUPFAM" id="SSF57667">
    <property type="entry name" value="beta-beta-alpha zinc fingers"/>
    <property type="match status" value="1"/>
</dbReference>
<evidence type="ECO:0000313" key="9">
    <source>
        <dbReference type="EMBL" id="RLL95434.1"/>
    </source>
</evidence>
<protein>
    <recommendedName>
        <fullName evidence="8">C2H2-type domain-containing protein</fullName>
    </recommendedName>
</protein>
<evidence type="ECO:0000256" key="4">
    <source>
        <dbReference type="ARBA" id="ARBA00022771"/>
    </source>
</evidence>
<dbReference type="GO" id="GO:0000785">
    <property type="term" value="C:chromatin"/>
    <property type="evidence" value="ECO:0007669"/>
    <property type="project" value="TreeGrafter"/>
</dbReference>
<reference evidence="9 10" key="1">
    <citation type="submission" date="2018-08" db="EMBL/GenBank/DDBJ databases">
        <title>Draft genome sequences of two Aspergillus turcosus clinical strains isolated from bronchoalveolar lavage fluid: one azole-susceptible and the other azole-resistant.</title>
        <authorList>
            <person name="Parent-Michaud M."/>
            <person name="Dufresne P.J."/>
            <person name="Fournier E."/>
            <person name="Martineau C."/>
            <person name="Moreira S."/>
            <person name="Perkins V."/>
            <person name="De Repentigny L."/>
            <person name="Dufresne S.F."/>
        </authorList>
    </citation>
    <scope>NUCLEOTIDE SEQUENCE [LARGE SCALE GENOMIC DNA]</scope>
    <source>
        <strain evidence="9">HMR AF 1038</strain>
    </source>
</reference>
<dbReference type="InterPro" id="IPR007219">
    <property type="entry name" value="XnlR_reg_dom"/>
</dbReference>
<dbReference type="Proteomes" id="UP000215289">
    <property type="component" value="Unassembled WGS sequence"/>
</dbReference>
<comment type="subcellular location">
    <subcellularLocation>
        <location evidence="1">Nucleus</location>
    </subcellularLocation>
</comment>
<organism evidence="9 10">
    <name type="scientific">Aspergillus turcosus</name>
    <dbReference type="NCBI Taxonomy" id="1245748"/>
    <lineage>
        <taxon>Eukaryota</taxon>
        <taxon>Fungi</taxon>
        <taxon>Dikarya</taxon>
        <taxon>Ascomycota</taxon>
        <taxon>Pezizomycotina</taxon>
        <taxon>Eurotiomycetes</taxon>
        <taxon>Eurotiomycetidae</taxon>
        <taxon>Eurotiales</taxon>
        <taxon>Aspergillaceae</taxon>
        <taxon>Aspergillus</taxon>
        <taxon>Aspergillus subgen. Fumigati</taxon>
    </lineage>
</organism>
<dbReference type="CDD" id="cd12148">
    <property type="entry name" value="fungal_TF_MHR"/>
    <property type="match status" value="1"/>
</dbReference>